<gene>
    <name evidence="3" type="ORF">RM479_23820</name>
</gene>
<sequence length="555" mass="60168">MSIAGLKLGLPEDIESDAEEVRGGAEQLYELRNTMLGHTGELDGTLQSTATEFAGAVAWDISDASQTDIQSWQDLAELLTGTGLALGFYADAVETYKEVREDLERRWEEHKAAALLRIEEADGMLTAAGTSAETAEMTHALTVRAGLLKEHDTAREEFNEEKERTEKVLTNSPDQALWERAVDRGLISGRDVHLLGGEIPAEIEFGPAEDWTPQEVADWWRDLAPHQQEWAMEDYPELLRDLDGIPVVVRDQLNRDHLDDEIARLEEEIEALEQDRQEALDALASDGSDEDVDIPTTNPADLEEELDTLIELRNDLNDEDADRYLLALDTENRGRAIVSTGNPDTADNVATLVPGTTTTWQSIDEQMNRAEALRQSAVAADEDGEHAVISWIGYDAPNVAEAAFPGRAEGAVDELSSFQDGLRATHENTTASHNTVIGHSYGSTVVGHTAQSEAGLNADEIVLVGSPGADADHVSELGFAPENVHASTAGNDKITDFTGLTHGADPTSPDFGASVFTSDKGSQGGNWPLGDAHSEYFNRGTASLEHMGEVIAGKH</sequence>
<dbReference type="Pfam" id="PF06259">
    <property type="entry name" value="Abhydrolase_8"/>
    <property type="match status" value="1"/>
</dbReference>
<proteinExistence type="predicted"/>
<accession>A0ABU2MFV3</accession>
<dbReference type="RefSeq" id="WP_311513944.1">
    <property type="nucleotide sequence ID" value="NZ_JAVREP010000023.1"/>
</dbReference>
<evidence type="ECO:0000313" key="3">
    <source>
        <dbReference type="EMBL" id="MDT0331452.1"/>
    </source>
</evidence>
<keyword evidence="3" id="KW-0378">Hydrolase</keyword>
<reference evidence="4" key="1">
    <citation type="submission" date="2023-07" db="EMBL/GenBank/DDBJ databases">
        <title>30 novel species of actinomycetes from the DSMZ collection.</title>
        <authorList>
            <person name="Nouioui I."/>
        </authorList>
    </citation>
    <scope>NUCLEOTIDE SEQUENCE [LARGE SCALE GENOMIC DNA]</scope>
    <source>
        <strain evidence="4">DSM 44743</strain>
    </source>
</reference>
<evidence type="ECO:0000313" key="4">
    <source>
        <dbReference type="Proteomes" id="UP001183390"/>
    </source>
</evidence>
<dbReference type="InterPro" id="IPR010427">
    <property type="entry name" value="DUF1023"/>
</dbReference>
<name>A0ABU2MFV3_9ACTN</name>
<keyword evidence="4" id="KW-1185">Reference proteome</keyword>
<keyword evidence="1" id="KW-0175">Coiled coil</keyword>
<dbReference type="Proteomes" id="UP001183390">
    <property type="component" value="Unassembled WGS sequence"/>
</dbReference>
<feature type="coiled-coil region" evidence="1">
    <location>
        <begin position="248"/>
        <end position="322"/>
    </location>
</feature>
<protein>
    <submittedName>
        <fullName evidence="3">Alpha/beta hydrolase</fullName>
    </submittedName>
</protein>
<evidence type="ECO:0000259" key="2">
    <source>
        <dbReference type="Pfam" id="PF06259"/>
    </source>
</evidence>
<dbReference type="GO" id="GO:0016787">
    <property type="term" value="F:hydrolase activity"/>
    <property type="evidence" value="ECO:0007669"/>
    <property type="project" value="UniProtKB-KW"/>
</dbReference>
<dbReference type="EMBL" id="JAVREP010000023">
    <property type="protein sequence ID" value="MDT0331452.1"/>
    <property type="molecule type" value="Genomic_DNA"/>
</dbReference>
<feature type="domain" description="DUF1023" evidence="2">
    <location>
        <begin position="329"/>
        <end position="498"/>
    </location>
</feature>
<comment type="caution">
    <text evidence="3">The sequence shown here is derived from an EMBL/GenBank/DDBJ whole genome shotgun (WGS) entry which is preliminary data.</text>
</comment>
<evidence type="ECO:0000256" key="1">
    <source>
        <dbReference type="SAM" id="Coils"/>
    </source>
</evidence>
<organism evidence="3 4">
    <name type="scientific">Nocardiopsis lambiniae</name>
    <dbReference type="NCBI Taxonomy" id="3075539"/>
    <lineage>
        <taxon>Bacteria</taxon>
        <taxon>Bacillati</taxon>
        <taxon>Actinomycetota</taxon>
        <taxon>Actinomycetes</taxon>
        <taxon>Streptosporangiales</taxon>
        <taxon>Nocardiopsidaceae</taxon>
        <taxon>Nocardiopsis</taxon>
    </lineage>
</organism>